<organism evidence="2 3">
    <name type="scientific">Neisseria weaveri</name>
    <dbReference type="NCBI Taxonomy" id="28091"/>
    <lineage>
        <taxon>Bacteria</taxon>
        <taxon>Pseudomonadati</taxon>
        <taxon>Pseudomonadota</taxon>
        <taxon>Betaproteobacteria</taxon>
        <taxon>Neisseriales</taxon>
        <taxon>Neisseriaceae</taxon>
        <taxon>Neisseria</taxon>
    </lineage>
</organism>
<dbReference type="AlphaFoldDB" id="A0A3S4YQL4"/>
<dbReference type="Pfam" id="PF02350">
    <property type="entry name" value="Epimerase_2"/>
    <property type="match status" value="1"/>
</dbReference>
<protein>
    <submittedName>
        <fullName evidence="2">Polysialic acid capsule biosynthesis protein SynX</fullName>
    </submittedName>
</protein>
<dbReference type="Proteomes" id="UP000272771">
    <property type="component" value="Chromosome"/>
</dbReference>
<accession>A0A3S4YQL4</accession>
<name>A0A3S4YQL4_9NEIS</name>
<dbReference type="PANTHER" id="PTHR43174:SF3">
    <property type="entry name" value="UDP-N-ACETYLGLUCOSAMINE 2-EPIMERASE"/>
    <property type="match status" value="1"/>
</dbReference>
<gene>
    <name evidence="2" type="primary">synX</name>
    <name evidence="2" type="ORF">NCTC12742_00743</name>
</gene>
<sequence length="426" mass="47919">MSNKSYAVDCFNAYLVYNFDQWLLSCKNGDSGISPFSFVGEFVYVGILMPKKKILCITGTRADFGKLKPLLAFLEQHSDFEMHLVITGMHMLKTYGYTYHEVIQEKYKHYYLLSNQTQNDSMSMVLGNTVSLISRLVEELRPDMIIIHGDRVEALAGASVGALNNCLVCHIEGGEVSGTIDDSIRHAVTKLSHLHLVANEQAVGRLVQLGEKKENIHIIGSPDLDVMNEDKLPSLAAAKQHYGIEFEQYGISIFHPVTTEVERTAYHAQMYFEALQESGKNIIAIYPNNDLGTEYIQAELGKIKSPKWKIFPSLRFEFFLVLLKHAEFIIGNSSAGIREAPLYGIPSIDVGTRQRNRHSGSSIIHSGYEKAQILNAVRQAGHCRRSEPDHTFQGGNGKSSVERFKEVMLLPELWSTPAQKQFIDRF</sequence>
<evidence type="ECO:0000313" key="3">
    <source>
        <dbReference type="Proteomes" id="UP000272771"/>
    </source>
</evidence>
<evidence type="ECO:0000313" key="2">
    <source>
        <dbReference type="EMBL" id="VEJ50533.1"/>
    </source>
</evidence>
<dbReference type="InterPro" id="IPR029767">
    <property type="entry name" value="WecB-like"/>
</dbReference>
<dbReference type="PANTHER" id="PTHR43174">
    <property type="entry name" value="UDP-N-ACETYLGLUCOSAMINE 2-EPIMERASE"/>
    <property type="match status" value="1"/>
</dbReference>
<proteinExistence type="predicted"/>
<dbReference type="EMBL" id="LR134533">
    <property type="protein sequence ID" value="VEJ50533.1"/>
    <property type="molecule type" value="Genomic_DNA"/>
</dbReference>
<dbReference type="SUPFAM" id="SSF53756">
    <property type="entry name" value="UDP-Glycosyltransferase/glycogen phosphorylase"/>
    <property type="match status" value="1"/>
</dbReference>
<feature type="domain" description="UDP-N-acetylglucosamine 2-epimerase" evidence="1">
    <location>
        <begin position="74"/>
        <end position="383"/>
    </location>
</feature>
<evidence type="ECO:0000259" key="1">
    <source>
        <dbReference type="Pfam" id="PF02350"/>
    </source>
</evidence>
<dbReference type="NCBIfam" id="TIGR03568">
    <property type="entry name" value="NeuC_NnaA"/>
    <property type="match status" value="1"/>
</dbReference>
<dbReference type="InterPro" id="IPR003331">
    <property type="entry name" value="UDP_GlcNAc_Epimerase_2_dom"/>
</dbReference>
<dbReference type="Gene3D" id="3.40.50.2000">
    <property type="entry name" value="Glycogen Phosphorylase B"/>
    <property type="match status" value="2"/>
</dbReference>
<dbReference type="InterPro" id="IPR020004">
    <property type="entry name" value="UDP-GlcNAc_Epase"/>
</dbReference>
<dbReference type="GO" id="GO:0006047">
    <property type="term" value="P:UDP-N-acetylglucosamine metabolic process"/>
    <property type="evidence" value="ECO:0007669"/>
    <property type="project" value="InterPro"/>
</dbReference>
<dbReference type="GO" id="GO:0004553">
    <property type="term" value="F:hydrolase activity, hydrolyzing O-glycosyl compounds"/>
    <property type="evidence" value="ECO:0007669"/>
    <property type="project" value="InterPro"/>
</dbReference>
<dbReference type="STRING" id="28091.SAMEA3174300_01368"/>
<reference evidence="2 3" key="1">
    <citation type="submission" date="2018-12" db="EMBL/GenBank/DDBJ databases">
        <authorList>
            <consortium name="Pathogen Informatics"/>
        </authorList>
    </citation>
    <scope>NUCLEOTIDE SEQUENCE [LARGE SCALE GENOMIC DNA]</scope>
    <source>
        <strain evidence="2 3">NCTC12742</strain>
    </source>
</reference>
<keyword evidence="3" id="KW-1185">Reference proteome</keyword>
<dbReference type="KEGG" id="nwe:SAMEA3174300_1368"/>